<keyword evidence="5" id="KW-0472">Membrane</keyword>
<dbReference type="GO" id="GO:0072546">
    <property type="term" value="C:EMC complex"/>
    <property type="evidence" value="ECO:0007669"/>
    <property type="project" value="TreeGrafter"/>
</dbReference>
<feature type="signal peptide" evidence="7">
    <location>
        <begin position="1"/>
        <end position="17"/>
    </location>
</feature>
<evidence type="ECO:0000259" key="8">
    <source>
        <dbReference type="Pfam" id="PF09430"/>
    </source>
</evidence>
<dbReference type="EMBL" id="JACEFI010000001">
    <property type="protein sequence ID" value="KAH0601962.1"/>
    <property type="molecule type" value="Genomic_DNA"/>
</dbReference>
<dbReference type="AlphaFoldDB" id="A0A9P8MLG9"/>
<dbReference type="PANTHER" id="PTHR13605:SF4">
    <property type="entry name" value="ER MEMBRANE PROTEIN COMPLEX SUBUNIT 7"/>
    <property type="match status" value="1"/>
</dbReference>
<evidence type="ECO:0000313" key="9">
    <source>
        <dbReference type="EMBL" id="KAH0601962.1"/>
    </source>
</evidence>
<feature type="chain" id="PRO_5040313749" description="ER membrane protein complex subunit 7 beta-sandwich domain-containing protein" evidence="7">
    <location>
        <begin position="18"/>
        <end position="282"/>
    </location>
</feature>
<keyword evidence="4" id="KW-1133">Transmembrane helix</keyword>
<evidence type="ECO:0000256" key="2">
    <source>
        <dbReference type="ARBA" id="ARBA00022692"/>
    </source>
</evidence>
<evidence type="ECO:0000256" key="5">
    <source>
        <dbReference type="ARBA" id="ARBA00023136"/>
    </source>
</evidence>
<dbReference type="PANTHER" id="PTHR13605">
    <property type="entry name" value="ER MEMBRANE PROTEIN COMPLEX SUBUNIT 7"/>
    <property type="match status" value="1"/>
</dbReference>
<dbReference type="InterPro" id="IPR019008">
    <property type="entry name" value="Beta_sandwich_EMC7"/>
</dbReference>
<evidence type="ECO:0000256" key="3">
    <source>
        <dbReference type="ARBA" id="ARBA00022729"/>
    </source>
</evidence>
<evidence type="ECO:0000256" key="7">
    <source>
        <dbReference type="SAM" id="SignalP"/>
    </source>
</evidence>
<evidence type="ECO:0000256" key="1">
    <source>
        <dbReference type="ARBA" id="ARBA00004167"/>
    </source>
</evidence>
<keyword evidence="2" id="KW-0812">Transmembrane</keyword>
<keyword evidence="3 7" id="KW-0732">Signal</keyword>
<evidence type="ECO:0000313" key="10">
    <source>
        <dbReference type="Proteomes" id="UP000764110"/>
    </source>
</evidence>
<feature type="region of interest" description="Disordered" evidence="6">
    <location>
        <begin position="260"/>
        <end position="282"/>
    </location>
</feature>
<comment type="caution">
    <text evidence="9">The sequence shown here is derived from an EMBL/GenBank/DDBJ whole genome shotgun (WGS) entry which is preliminary data.</text>
</comment>
<name>A0A9P8MLG9_9HYPO</name>
<dbReference type="Proteomes" id="UP000764110">
    <property type="component" value="Unassembled WGS sequence"/>
</dbReference>
<dbReference type="InterPro" id="IPR039163">
    <property type="entry name" value="EMC7"/>
</dbReference>
<proteinExistence type="predicted"/>
<gene>
    <name evidence="9" type="ORF">MHUMG1_00841</name>
</gene>
<evidence type="ECO:0000256" key="6">
    <source>
        <dbReference type="SAM" id="MobiDB-lite"/>
    </source>
</evidence>
<reference evidence="9 10" key="1">
    <citation type="submission" date="2020-07" db="EMBL/GenBank/DDBJ databases">
        <title>Metarhizium humberi genome.</title>
        <authorList>
            <person name="Lysoe E."/>
        </authorList>
    </citation>
    <scope>NUCLEOTIDE SEQUENCE [LARGE SCALE GENOMIC DNA]</scope>
    <source>
        <strain evidence="9 10">ESALQ1638</strain>
    </source>
</reference>
<evidence type="ECO:0000256" key="4">
    <source>
        <dbReference type="ARBA" id="ARBA00022989"/>
    </source>
</evidence>
<sequence>MRFPALAVPALAAPALTASITLYLPPVPNPFTLPASTHATLSTLGSAFSAPISALNTFVFHNVTPGSYLADIHCKTDGFRPLRIDVARDADGKETFQAWDTFRGNEWGNKGEALPVKDGSAGWGVEAKSLGKKLYFVDRPQCQLAPFFFSFSSLSQVFCGRARANQCASFRAEYFEEPHDPDGPREHAHLLRHAEARGEQCVTNYKQLSGAAGITDRKAVDPDLKAEFEARQREGPMAAMSGQQQNPLGNFDMAAFLAGSGKKEGGAGAGSVSDGRNEPVRR</sequence>
<protein>
    <recommendedName>
        <fullName evidence="8">ER membrane protein complex subunit 7 beta-sandwich domain-containing protein</fullName>
    </recommendedName>
</protein>
<organism evidence="9 10">
    <name type="scientific">Metarhizium humberi</name>
    <dbReference type="NCBI Taxonomy" id="2596975"/>
    <lineage>
        <taxon>Eukaryota</taxon>
        <taxon>Fungi</taxon>
        <taxon>Dikarya</taxon>
        <taxon>Ascomycota</taxon>
        <taxon>Pezizomycotina</taxon>
        <taxon>Sordariomycetes</taxon>
        <taxon>Hypocreomycetidae</taxon>
        <taxon>Hypocreales</taxon>
        <taxon>Clavicipitaceae</taxon>
        <taxon>Metarhizium</taxon>
    </lineage>
</organism>
<dbReference type="Pfam" id="PF09430">
    <property type="entry name" value="EMC7_beta-sandw"/>
    <property type="match status" value="1"/>
</dbReference>
<accession>A0A9P8MLG9</accession>
<feature type="domain" description="ER membrane protein complex subunit 7 beta-sandwich" evidence="8">
    <location>
        <begin position="30"/>
        <end position="150"/>
    </location>
</feature>
<comment type="subcellular location">
    <subcellularLocation>
        <location evidence="1">Membrane</location>
        <topology evidence="1">Single-pass membrane protein</topology>
    </subcellularLocation>
</comment>
<keyword evidence="10" id="KW-1185">Reference proteome</keyword>